<dbReference type="RefSeq" id="WP_068425590.1">
    <property type="nucleotide sequence ID" value="NZ_LVHI01000012.1"/>
</dbReference>
<evidence type="ECO:0008006" key="9">
    <source>
        <dbReference type="Google" id="ProtNLM"/>
    </source>
</evidence>
<sequence>MTSTEAGVRSLAVRLLKGGLPAIAASAFVAFVPILGSAYLSVDDYAVWALAATLSTIFIVFDFGTPTLATKLAGGGHLDFRTSTTLCGLSALPPIVLGALAIGIWPAYSTAAGLTADRGSAYTLIALVSLGGVLRSIGVVYGAAALGRSHFYRRTAVLFFGGSVQLVATLAALESGAGIVSLGIGTVVAGGVQAVLGFALEGGRRRNDAALTADTSASVRQTIVLFMKTRVVVAMLGLLITQLDRWALGLVGDAELLARYDIVTRFVMIPKIVLIALAAGLVADSSRLTTSEQGAALLVRVRKLVLLVMVPLMIGAGVVAFVAQRVALDLTPSVTVVLLVALAHGANCATIAPVNILTGAGRPDFELRYLVPLAAVVVLGYGIGITTGTGMTLITVWAAAMVAFSLWFWAVSGRYVREVFA</sequence>
<gene>
    <name evidence="7" type="ORF">A3K89_05430</name>
</gene>
<protein>
    <recommendedName>
        <fullName evidence="9">Membrane protein involved in the export of O-antigen and teichoic acid</fullName>
    </recommendedName>
</protein>
<comment type="caution">
    <text evidence="7">The sequence shown here is derived from an EMBL/GenBank/DDBJ whole genome shotgun (WGS) entry which is preliminary data.</text>
</comment>
<evidence type="ECO:0000256" key="4">
    <source>
        <dbReference type="ARBA" id="ARBA00022989"/>
    </source>
</evidence>
<feature type="transmembrane region" description="Helical" evidence="6">
    <location>
        <begin position="304"/>
        <end position="323"/>
    </location>
</feature>
<dbReference type="Proteomes" id="UP000077519">
    <property type="component" value="Unassembled WGS sequence"/>
</dbReference>
<keyword evidence="2" id="KW-1003">Cell membrane</keyword>
<evidence type="ECO:0000313" key="8">
    <source>
        <dbReference type="Proteomes" id="UP000077519"/>
    </source>
</evidence>
<feature type="transmembrane region" description="Helical" evidence="6">
    <location>
        <begin position="86"/>
        <end position="108"/>
    </location>
</feature>
<evidence type="ECO:0000256" key="2">
    <source>
        <dbReference type="ARBA" id="ARBA00022475"/>
    </source>
</evidence>
<evidence type="ECO:0000256" key="5">
    <source>
        <dbReference type="ARBA" id="ARBA00023136"/>
    </source>
</evidence>
<dbReference type="GO" id="GO:0005886">
    <property type="term" value="C:plasma membrane"/>
    <property type="evidence" value="ECO:0007669"/>
    <property type="project" value="UniProtKB-SubCell"/>
</dbReference>
<feature type="transmembrane region" description="Helical" evidence="6">
    <location>
        <begin position="156"/>
        <end position="173"/>
    </location>
</feature>
<evidence type="ECO:0000256" key="3">
    <source>
        <dbReference type="ARBA" id="ARBA00022692"/>
    </source>
</evidence>
<feature type="transmembrane region" description="Helical" evidence="6">
    <location>
        <begin position="20"/>
        <end position="39"/>
    </location>
</feature>
<feature type="transmembrane region" description="Helical" evidence="6">
    <location>
        <begin position="394"/>
        <end position="416"/>
    </location>
</feature>
<reference evidence="7 8" key="1">
    <citation type="submission" date="2016-03" db="EMBL/GenBank/DDBJ databases">
        <title>Genome sequence of Rhodococcus kyotonensis KB10.</title>
        <authorList>
            <person name="Jeong H."/>
            <person name="Hong C.E."/>
            <person name="Jo S.H."/>
            <person name="Park J.M."/>
        </authorList>
    </citation>
    <scope>NUCLEOTIDE SEQUENCE [LARGE SCALE GENOMIC DNA]</scope>
    <source>
        <strain evidence="7 8">KB10</strain>
    </source>
</reference>
<keyword evidence="4 6" id="KW-1133">Transmembrane helix</keyword>
<evidence type="ECO:0000256" key="1">
    <source>
        <dbReference type="ARBA" id="ARBA00004651"/>
    </source>
</evidence>
<feature type="transmembrane region" description="Helical" evidence="6">
    <location>
        <begin position="369"/>
        <end position="388"/>
    </location>
</feature>
<feature type="transmembrane region" description="Helical" evidence="6">
    <location>
        <begin position="120"/>
        <end position="144"/>
    </location>
</feature>
<dbReference type="AlphaFoldDB" id="A0A177YHR6"/>
<feature type="transmembrane region" description="Helical" evidence="6">
    <location>
        <begin position="262"/>
        <end position="283"/>
    </location>
</feature>
<proteinExistence type="predicted"/>
<feature type="transmembrane region" description="Helical" evidence="6">
    <location>
        <begin position="335"/>
        <end position="357"/>
    </location>
</feature>
<keyword evidence="8" id="KW-1185">Reference proteome</keyword>
<evidence type="ECO:0000256" key="6">
    <source>
        <dbReference type="SAM" id="Phobius"/>
    </source>
</evidence>
<comment type="subcellular location">
    <subcellularLocation>
        <location evidence="1">Cell membrane</location>
        <topology evidence="1">Multi-pass membrane protein</topology>
    </subcellularLocation>
</comment>
<keyword evidence="3 6" id="KW-0812">Transmembrane</keyword>
<name>A0A177YHR6_9NOCA</name>
<evidence type="ECO:0000313" key="7">
    <source>
        <dbReference type="EMBL" id="OAK54769.1"/>
    </source>
</evidence>
<keyword evidence="5 6" id="KW-0472">Membrane</keyword>
<accession>A0A177YHR6</accession>
<dbReference type="PANTHER" id="PTHR30250:SF11">
    <property type="entry name" value="O-ANTIGEN TRANSPORTER-RELATED"/>
    <property type="match status" value="1"/>
</dbReference>
<organism evidence="7 8">
    <name type="scientific">Rhodococcoides kyotonense</name>
    <dbReference type="NCBI Taxonomy" id="398843"/>
    <lineage>
        <taxon>Bacteria</taxon>
        <taxon>Bacillati</taxon>
        <taxon>Actinomycetota</taxon>
        <taxon>Actinomycetes</taxon>
        <taxon>Mycobacteriales</taxon>
        <taxon>Nocardiaceae</taxon>
        <taxon>Rhodococcoides</taxon>
    </lineage>
</organism>
<dbReference type="InterPro" id="IPR050833">
    <property type="entry name" value="Poly_Biosynth_Transport"/>
</dbReference>
<feature type="transmembrane region" description="Helical" evidence="6">
    <location>
        <begin position="222"/>
        <end position="242"/>
    </location>
</feature>
<dbReference type="PANTHER" id="PTHR30250">
    <property type="entry name" value="PST FAMILY PREDICTED COLANIC ACID TRANSPORTER"/>
    <property type="match status" value="1"/>
</dbReference>
<feature type="transmembrane region" description="Helical" evidence="6">
    <location>
        <begin position="45"/>
        <end position="65"/>
    </location>
</feature>
<dbReference type="EMBL" id="LVHI01000012">
    <property type="protein sequence ID" value="OAK54769.1"/>
    <property type="molecule type" value="Genomic_DNA"/>
</dbReference>
<feature type="transmembrane region" description="Helical" evidence="6">
    <location>
        <begin position="179"/>
        <end position="201"/>
    </location>
</feature>